<name>A0A6J7H5H1_9ZZZZ</name>
<dbReference type="Pfam" id="PF09339">
    <property type="entry name" value="HTH_IclR"/>
    <property type="match status" value="1"/>
</dbReference>
<keyword evidence="1" id="KW-0805">Transcription regulation</keyword>
<dbReference type="GO" id="GO:0045892">
    <property type="term" value="P:negative regulation of DNA-templated transcription"/>
    <property type="evidence" value="ECO:0007669"/>
    <property type="project" value="TreeGrafter"/>
</dbReference>
<dbReference type="InterPro" id="IPR036388">
    <property type="entry name" value="WH-like_DNA-bd_sf"/>
</dbReference>
<proteinExistence type="predicted"/>
<dbReference type="PANTHER" id="PTHR30136">
    <property type="entry name" value="HELIX-TURN-HELIX TRANSCRIPTIONAL REGULATOR, ICLR FAMILY"/>
    <property type="match status" value="1"/>
</dbReference>
<dbReference type="InterPro" id="IPR005471">
    <property type="entry name" value="Tscrpt_reg_IclR_N"/>
</dbReference>
<evidence type="ECO:0000259" key="4">
    <source>
        <dbReference type="PROSITE" id="PS51077"/>
    </source>
</evidence>
<dbReference type="Gene3D" id="3.30.450.40">
    <property type="match status" value="1"/>
</dbReference>
<dbReference type="SMART" id="SM00346">
    <property type="entry name" value="HTH_ICLR"/>
    <property type="match status" value="1"/>
</dbReference>
<organism evidence="9">
    <name type="scientific">freshwater metagenome</name>
    <dbReference type="NCBI Taxonomy" id="449393"/>
    <lineage>
        <taxon>unclassified sequences</taxon>
        <taxon>metagenomes</taxon>
        <taxon>ecological metagenomes</taxon>
    </lineage>
</organism>
<dbReference type="EMBL" id="CAFBOL010000010">
    <property type="protein sequence ID" value="CAB4977968.1"/>
    <property type="molecule type" value="Genomic_DNA"/>
</dbReference>
<dbReference type="InterPro" id="IPR014757">
    <property type="entry name" value="Tscrpt_reg_IclR_C"/>
</dbReference>
<evidence type="ECO:0000313" key="10">
    <source>
        <dbReference type="EMBL" id="CAB4977968.1"/>
    </source>
</evidence>
<feature type="domain" description="IclR-ED" evidence="5">
    <location>
        <begin position="65"/>
        <end position="244"/>
    </location>
</feature>
<gene>
    <name evidence="7" type="ORF">UFOPK2656_00969</name>
    <name evidence="8" type="ORF">UFOPK3267_03115</name>
    <name evidence="9" type="ORF">UFOPK3651_00552</name>
    <name evidence="10" type="ORF">UFOPK3931_00617</name>
    <name evidence="6" type="ORF">UFOPK4189_00023</name>
</gene>
<dbReference type="SUPFAM" id="SSF55781">
    <property type="entry name" value="GAF domain-like"/>
    <property type="match status" value="1"/>
</dbReference>
<keyword evidence="3" id="KW-0804">Transcription</keyword>
<dbReference type="EMBL" id="CAFBIY010000286">
    <property type="protein sequence ID" value="CAB4853583.1"/>
    <property type="molecule type" value="Genomic_DNA"/>
</dbReference>
<dbReference type="InterPro" id="IPR011991">
    <property type="entry name" value="ArsR-like_HTH"/>
</dbReference>
<dbReference type="PANTHER" id="PTHR30136:SF35">
    <property type="entry name" value="HTH-TYPE TRANSCRIPTIONAL REGULATOR RV1719"/>
    <property type="match status" value="1"/>
</dbReference>
<evidence type="ECO:0000256" key="3">
    <source>
        <dbReference type="ARBA" id="ARBA00023163"/>
    </source>
</evidence>
<feature type="domain" description="HTH iclR-type" evidence="4">
    <location>
        <begin position="4"/>
        <end position="64"/>
    </location>
</feature>
<dbReference type="Pfam" id="PF01614">
    <property type="entry name" value="IclR_C"/>
    <property type="match status" value="1"/>
</dbReference>
<evidence type="ECO:0000313" key="9">
    <source>
        <dbReference type="EMBL" id="CAB4916171.1"/>
    </source>
</evidence>
<evidence type="ECO:0000313" key="6">
    <source>
        <dbReference type="EMBL" id="CAB4362251.1"/>
    </source>
</evidence>
<dbReference type="AlphaFoldDB" id="A0A6J7H5H1"/>
<dbReference type="InterPro" id="IPR029016">
    <property type="entry name" value="GAF-like_dom_sf"/>
</dbReference>
<dbReference type="Gene3D" id="1.10.10.10">
    <property type="entry name" value="Winged helix-like DNA-binding domain superfamily/Winged helix DNA-binding domain"/>
    <property type="match status" value="1"/>
</dbReference>
<reference evidence="9" key="1">
    <citation type="submission" date="2020-05" db="EMBL/GenBank/DDBJ databases">
        <authorList>
            <person name="Chiriac C."/>
            <person name="Salcher M."/>
            <person name="Ghai R."/>
            <person name="Kavagutti S V."/>
        </authorList>
    </citation>
    <scope>NUCLEOTIDE SEQUENCE</scope>
</reference>
<dbReference type="InterPro" id="IPR036390">
    <property type="entry name" value="WH_DNA-bd_sf"/>
</dbReference>
<protein>
    <submittedName>
        <fullName evidence="9">Unannotated protein</fullName>
    </submittedName>
</protein>
<dbReference type="PROSITE" id="PS51077">
    <property type="entry name" value="HTH_ICLR"/>
    <property type="match status" value="1"/>
</dbReference>
<keyword evidence="2" id="KW-0238">DNA-binding</keyword>
<evidence type="ECO:0000256" key="1">
    <source>
        <dbReference type="ARBA" id="ARBA00023015"/>
    </source>
</evidence>
<dbReference type="GO" id="GO:0003677">
    <property type="term" value="F:DNA binding"/>
    <property type="evidence" value="ECO:0007669"/>
    <property type="project" value="UniProtKB-KW"/>
</dbReference>
<dbReference type="EMBL" id="CAEZYF010000004">
    <property type="protein sequence ID" value="CAB4715850.1"/>
    <property type="molecule type" value="Genomic_DNA"/>
</dbReference>
<evidence type="ECO:0000259" key="5">
    <source>
        <dbReference type="PROSITE" id="PS51078"/>
    </source>
</evidence>
<dbReference type="EMBL" id="CAESGF010000001">
    <property type="protein sequence ID" value="CAB4362251.1"/>
    <property type="molecule type" value="Genomic_DNA"/>
</dbReference>
<sequence length="244" mass="25965">MSTVQSIERAFAVLKALAGGPAGVTQISERVSLPKSTVSRMLSTLEELGVVEQISAGGEYRIGAGMIELAAAASPGRSLISLARPHLIELNRLLGEAAGISMPDDTDMFYLDQLTPVSELQVRDWTGTRIPMHAVPSGHVVLAHDDALLSRVAALPMQQFTSHTISSATALRKRVAEVRRLGYAWALEEFSDGMNSIAVALCTPNGKVVAAMHVYGPASRFPGTRDSEEIGELVMATAAKITLD</sequence>
<dbReference type="InterPro" id="IPR050707">
    <property type="entry name" value="HTH_MetabolicPath_Reg"/>
</dbReference>
<dbReference type="GO" id="GO:0003700">
    <property type="term" value="F:DNA-binding transcription factor activity"/>
    <property type="evidence" value="ECO:0007669"/>
    <property type="project" value="TreeGrafter"/>
</dbReference>
<evidence type="ECO:0000313" key="7">
    <source>
        <dbReference type="EMBL" id="CAB4715850.1"/>
    </source>
</evidence>
<dbReference type="CDD" id="cd00090">
    <property type="entry name" value="HTH_ARSR"/>
    <property type="match status" value="1"/>
</dbReference>
<dbReference type="PROSITE" id="PS51078">
    <property type="entry name" value="ICLR_ED"/>
    <property type="match status" value="1"/>
</dbReference>
<evidence type="ECO:0000313" key="8">
    <source>
        <dbReference type="EMBL" id="CAB4853583.1"/>
    </source>
</evidence>
<evidence type="ECO:0000256" key="2">
    <source>
        <dbReference type="ARBA" id="ARBA00023125"/>
    </source>
</evidence>
<accession>A0A6J7H5H1</accession>
<dbReference type="EMBL" id="CAFBMT010000002">
    <property type="protein sequence ID" value="CAB4916171.1"/>
    <property type="molecule type" value="Genomic_DNA"/>
</dbReference>
<dbReference type="FunFam" id="1.10.10.10:FF:000056">
    <property type="entry name" value="IclR family transcriptional regulator"/>
    <property type="match status" value="1"/>
</dbReference>
<dbReference type="SUPFAM" id="SSF46785">
    <property type="entry name" value="Winged helix' DNA-binding domain"/>
    <property type="match status" value="1"/>
</dbReference>